<proteinExistence type="predicted"/>
<keyword evidence="3" id="KW-1185">Reference proteome</keyword>
<reference evidence="2" key="1">
    <citation type="submission" date="2023-03" db="EMBL/GenBank/DDBJ databases">
        <title>Massive genome expansion in bonnet fungi (Mycena s.s.) driven by repeated elements and novel gene families across ecological guilds.</title>
        <authorList>
            <consortium name="Lawrence Berkeley National Laboratory"/>
            <person name="Harder C.B."/>
            <person name="Miyauchi S."/>
            <person name="Viragh M."/>
            <person name="Kuo A."/>
            <person name="Thoen E."/>
            <person name="Andreopoulos B."/>
            <person name="Lu D."/>
            <person name="Skrede I."/>
            <person name="Drula E."/>
            <person name="Henrissat B."/>
            <person name="Morin E."/>
            <person name="Kohler A."/>
            <person name="Barry K."/>
            <person name="LaButti K."/>
            <person name="Morin E."/>
            <person name="Salamov A."/>
            <person name="Lipzen A."/>
            <person name="Mereny Z."/>
            <person name="Hegedus B."/>
            <person name="Baldrian P."/>
            <person name="Stursova M."/>
            <person name="Weitz H."/>
            <person name="Taylor A."/>
            <person name="Grigoriev I.V."/>
            <person name="Nagy L.G."/>
            <person name="Martin F."/>
            <person name="Kauserud H."/>
        </authorList>
    </citation>
    <scope>NUCLEOTIDE SEQUENCE</scope>
    <source>
        <strain evidence="2">CBHHK200</strain>
    </source>
</reference>
<organism evidence="2 3">
    <name type="scientific">Mycena alexandri</name>
    <dbReference type="NCBI Taxonomy" id="1745969"/>
    <lineage>
        <taxon>Eukaryota</taxon>
        <taxon>Fungi</taxon>
        <taxon>Dikarya</taxon>
        <taxon>Basidiomycota</taxon>
        <taxon>Agaricomycotina</taxon>
        <taxon>Agaricomycetes</taxon>
        <taxon>Agaricomycetidae</taxon>
        <taxon>Agaricales</taxon>
        <taxon>Marasmiineae</taxon>
        <taxon>Mycenaceae</taxon>
        <taxon>Mycena</taxon>
    </lineage>
</organism>
<protein>
    <submittedName>
        <fullName evidence="2">Uncharacterized protein</fullName>
    </submittedName>
</protein>
<evidence type="ECO:0000313" key="3">
    <source>
        <dbReference type="Proteomes" id="UP001218188"/>
    </source>
</evidence>
<sequence length="204" mass="21378">MIDSVCPYSAGMHLFARRAASHPIYPSPLIVPISLVPTLTHPTPSLVVPRPLAICAGAICADSHSVGTQLRMRMCCACVSSPRAPHRKSYSRAGGARGRGLVPALHCSASPYRIALSLSSLPPYPPSSPPSPTTPHPSLAPPHTFCPDSHSARRGYLAAECAPSALMAAASRNYAGEFAHTSVSAHAARCRRFAPRGVSSLPSL</sequence>
<feature type="compositionally biased region" description="Pro residues" evidence="1">
    <location>
        <begin position="123"/>
        <end position="140"/>
    </location>
</feature>
<dbReference type="AlphaFoldDB" id="A0AAD6SHM5"/>
<gene>
    <name evidence="2" type="ORF">C8F04DRAFT_1266755</name>
</gene>
<dbReference type="Proteomes" id="UP001218188">
    <property type="component" value="Unassembled WGS sequence"/>
</dbReference>
<accession>A0AAD6SHM5</accession>
<comment type="caution">
    <text evidence="2">The sequence shown here is derived from an EMBL/GenBank/DDBJ whole genome shotgun (WGS) entry which is preliminary data.</text>
</comment>
<name>A0AAD6SHM5_9AGAR</name>
<feature type="region of interest" description="Disordered" evidence="1">
    <location>
        <begin position="123"/>
        <end position="144"/>
    </location>
</feature>
<dbReference type="EMBL" id="JARJCM010000121">
    <property type="protein sequence ID" value="KAJ7027660.1"/>
    <property type="molecule type" value="Genomic_DNA"/>
</dbReference>
<evidence type="ECO:0000256" key="1">
    <source>
        <dbReference type="SAM" id="MobiDB-lite"/>
    </source>
</evidence>
<evidence type="ECO:0000313" key="2">
    <source>
        <dbReference type="EMBL" id="KAJ7027660.1"/>
    </source>
</evidence>